<proteinExistence type="predicted"/>
<protein>
    <submittedName>
        <fullName evidence="1">Uncharacterized protein</fullName>
    </submittedName>
</protein>
<reference evidence="1" key="1">
    <citation type="journal article" date="2021" name="ISME J.">
        <title>Genomic evolution of the class Acidithiobacillia: deep-branching Proteobacteria living in extreme acidic conditions.</title>
        <authorList>
            <person name="Moya-Beltran A."/>
            <person name="Beard S."/>
            <person name="Rojas-Villalobos C."/>
            <person name="Issotta F."/>
            <person name="Gallardo Y."/>
            <person name="Ulloa R."/>
            <person name="Giaveno A."/>
            <person name="Degli Esposti M."/>
            <person name="Johnson D.B."/>
            <person name="Quatrini R."/>
        </authorList>
    </citation>
    <scope>NUCLEOTIDE SEQUENCE</scope>
    <source>
        <strain evidence="1">DSM 583</strain>
    </source>
</reference>
<dbReference type="Proteomes" id="UP000887300">
    <property type="component" value="Unassembled WGS sequence"/>
</dbReference>
<name>A0A8X8GAQ4_ACIFI</name>
<dbReference type="Pfam" id="PF02353">
    <property type="entry name" value="CMAS"/>
    <property type="match status" value="1"/>
</dbReference>
<comment type="caution">
    <text evidence="1">The sequence shown here is derived from an EMBL/GenBank/DDBJ whole genome shotgun (WGS) entry which is preliminary data.</text>
</comment>
<gene>
    <name evidence="1" type="ORF">HF568_08775</name>
</gene>
<dbReference type="InterPro" id="IPR029063">
    <property type="entry name" value="SAM-dependent_MTases_sf"/>
</dbReference>
<dbReference type="Gene3D" id="3.40.50.150">
    <property type="entry name" value="Vaccinia Virus protein VP39"/>
    <property type="match status" value="1"/>
</dbReference>
<dbReference type="RefSeq" id="WP_215886384.1">
    <property type="nucleotide sequence ID" value="NZ_CP134225.1"/>
</dbReference>
<sequence>MQVFPDGEIPHLWRVVLEMAGQHLEILDVKNFCPTLRPNPHPRVRRLEEHKEEAVAMIGEKRYRIWAIYVWRRYQHVDRSYREAGVS</sequence>
<evidence type="ECO:0000313" key="2">
    <source>
        <dbReference type="Proteomes" id="UP000887300"/>
    </source>
</evidence>
<accession>A0A8X8GAQ4</accession>
<evidence type="ECO:0000313" key="1">
    <source>
        <dbReference type="EMBL" id="MBU2723297.1"/>
    </source>
</evidence>
<dbReference type="EMBL" id="JABBHS010000262">
    <property type="protein sequence ID" value="MBU2723297.1"/>
    <property type="molecule type" value="Genomic_DNA"/>
</dbReference>
<dbReference type="AlphaFoldDB" id="A0A8X8GAQ4"/>
<organism evidence="1 2">
    <name type="scientific">Acidithiobacillus ferridurans</name>
    <dbReference type="NCBI Taxonomy" id="1232575"/>
    <lineage>
        <taxon>Bacteria</taxon>
        <taxon>Pseudomonadati</taxon>
        <taxon>Pseudomonadota</taxon>
        <taxon>Acidithiobacillia</taxon>
        <taxon>Acidithiobacillales</taxon>
        <taxon>Acidithiobacillaceae</taxon>
        <taxon>Acidithiobacillus</taxon>
    </lineage>
</organism>